<dbReference type="Proteomes" id="UP000077098">
    <property type="component" value="Unassembled WGS sequence"/>
</dbReference>
<dbReference type="AlphaFoldDB" id="A0A176WWL1"/>
<dbReference type="Gene3D" id="3.40.630.30">
    <property type="match status" value="1"/>
</dbReference>
<dbReference type="InterPro" id="IPR038740">
    <property type="entry name" value="BioF2-like_GNAT_dom"/>
</dbReference>
<dbReference type="RefSeq" id="WP_063951220.1">
    <property type="nucleotide sequence ID" value="NZ_LXPS01000039.1"/>
</dbReference>
<protein>
    <submittedName>
        <fullName evidence="2">Cellulose biosynthesis protein CelD</fullName>
    </submittedName>
</protein>
<evidence type="ECO:0000259" key="1">
    <source>
        <dbReference type="Pfam" id="PF13480"/>
    </source>
</evidence>
<reference evidence="2 3" key="1">
    <citation type="submission" date="2016-05" db="EMBL/GenBank/DDBJ databases">
        <authorList>
            <person name="Lavstsen T."/>
            <person name="Jespersen J.S."/>
        </authorList>
    </citation>
    <scope>NUCLEOTIDE SEQUENCE [LARGE SCALE GENOMIC DNA]</scope>
    <source>
        <strain evidence="2 3">KCJ1736</strain>
    </source>
</reference>
<comment type="caution">
    <text evidence="2">The sequence shown here is derived from an EMBL/GenBank/DDBJ whole genome shotgun (WGS) entry which is preliminary data.</text>
</comment>
<dbReference type="InterPro" id="IPR016181">
    <property type="entry name" value="Acyl_CoA_acyltransferase"/>
</dbReference>
<name>A0A176WWL1_AGRTU</name>
<dbReference type="EMBL" id="LXPS01000039">
    <property type="protein sequence ID" value="OAE37539.1"/>
    <property type="molecule type" value="Genomic_DNA"/>
</dbReference>
<dbReference type="SUPFAM" id="SSF55729">
    <property type="entry name" value="Acyl-CoA N-acyltransferases (Nat)"/>
    <property type="match status" value="1"/>
</dbReference>
<evidence type="ECO:0000313" key="2">
    <source>
        <dbReference type="EMBL" id="OAE37539.1"/>
    </source>
</evidence>
<dbReference type="Pfam" id="PF13480">
    <property type="entry name" value="Acetyltransf_6"/>
    <property type="match status" value="1"/>
</dbReference>
<proteinExistence type="predicted"/>
<feature type="domain" description="BioF2-like acetyltransferase" evidence="1">
    <location>
        <begin position="193"/>
        <end position="346"/>
    </location>
</feature>
<organism evidence="2 3">
    <name type="scientific">Agrobacterium tumefaciens</name>
    <dbReference type="NCBI Taxonomy" id="358"/>
    <lineage>
        <taxon>Bacteria</taxon>
        <taxon>Pseudomonadati</taxon>
        <taxon>Pseudomonadota</taxon>
        <taxon>Alphaproteobacteria</taxon>
        <taxon>Hyphomicrobiales</taxon>
        <taxon>Rhizobiaceae</taxon>
        <taxon>Rhizobium/Agrobacterium group</taxon>
        <taxon>Agrobacterium</taxon>
        <taxon>Agrobacterium tumefaciens complex</taxon>
    </lineage>
</organism>
<sequence length="410" mass="45724">MAAEGPVFISERQAPTAVPNGRRGSDRLLIDLVSDAATIRSDWERLESDPLNSLHQSFGWCSLWARTQNTPLLTLRGRRGGETVFLLPLEIVSEGGIRKAGFPGGRFNNINTGLFEASFAEREGEDIASAIAREAPKLLHGRADVLAFQNVPLIWRGRKNPLSHLASVENQNPAFQLPLFDSFEATLRQVNAKRRRKKFRIQRRRAEEMGGYSHIIARTPQEKCEILQAFFRQKAARFASQGIPDVFRDQAVKAFFHDLANLPEAETDALLELHAIRLHGANEGVVAAIAGLSRKQDHIICQFGSIDEAASECSPGELLFWLMIERACREKAALFDFGVGDQRYKRSWCPVFTVQHDIFLALTLKGRVAASGYVAIARMKSMIKSSPALYTLIQRLRAGWRKTDTAAGTD</sequence>
<gene>
    <name evidence="2" type="ORF">A7J57_08120</name>
</gene>
<accession>A0A176WWL1</accession>
<evidence type="ECO:0000313" key="3">
    <source>
        <dbReference type="Proteomes" id="UP000077098"/>
    </source>
</evidence>